<dbReference type="STRING" id="634771.SAMN04488128_10461"/>
<dbReference type="Proteomes" id="UP000190367">
    <property type="component" value="Unassembled WGS sequence"/>
</dbReference>
<dbReference type="Gene3D" id="1.10.10.10">
    <property type="entry name" value="Winged helix-like DNA-binding domain superfamily/Winged helix DNA-binding domain"/>
    <property type="match status" value="1"/>
</dbReference>
<name>A0A1T4T6Z4_9BACT</name>
<feature type="domain" description="HTH luxR-type" evidence="3">
    <location>
        <begin position="575"/>
        <end position="634"/>
    </location>
</feature>
<proteinExistence type="predicted"/>
<dbReference type="InterPro" id="IPR011990">
    <property type="entry name" value="TPR-like_helical_dom_sf"/>
</dbReference>
<dbReference type="GO" id="GO:0006355">
    <property type="term" value="P:regulation of DNA-templated transcription"/>
    <property type="evidence" value="ECO:0007669"/>
    <property type="project" value="InterPro"/>
</dbReference>
<keyword evidence="5" id="KW-1185">Reference proteome</keyword>
<evidence type="ECO:0000259" key="3">
    <source>
        <dbReference type="SMART" id="SM00421"/>
    </source>
</evidence>
<evidence type="ECO:0000256" key="2">
    <source>
        <dbReference type="SAM" id="Phobius"/>
    </source>
</evidence>
<protein>
    <submittedName>
        <fullName evidence="4">Regulatory protein, luxR family</fullName>
    </submittedName>
</protein>
<dbReference type="InterPro" id="IPR016032">
    <property type="entry name" value="Sig_transdc_resp-reg_C-effctor"/>
</dbReference>
<keyword evidence="1" id="KW-0175">Coiled coil</keyword>
<keyword evidence="2" id="KW-0472">Membrane</keyword>
<evidence type="ECO:0000313" key="4">
    <source>
        <dbReference type="EMBL" id="SKA36197.1"/>
    </source>
</evidence>
<dbReference type="Gene3D" id="1.25.40.10">
    <property type="entry name" value="Tetratricopeptide repeat domain"/>
    <property type="match status" value="2"/>
</dbReference>
<keyword evidence="2" id="KW-0812">Transmembrane</keyword>
<dbReference type="InterPro" id="IPR000792">
    <property type="entry name" value="Tscrpt_reg_LuxR_C"/>
</dbReference>
<dbReference type="EMBL" id="FUWZ01000004">
    <property type="protein sequence ID" value="SKA36197.1"/>
    <property type="molecule type" value="Genomic_DNA"/>
</dbReference>
<dbReference type="InterPro" id="IPR036388">
    <property type="entry name" value="WH-like_DNA-bd_sf"/>
</dbReference>
<dbReference type="GO" id="GO:0003677">
    <property type="term" value="F:DNA binding"/>
    <property type="evidence" value="ECO:0007669"/>
    <property type="project" value="InterPro"/>
</dbReference>
<accession>A0A1T4T6Z4</accession>
<evidence type="ECO:0000313" key="5">
    <source>
        <dbReference type="Proteomes" id="UP000190367"/>
    </source>
</evidence>
<dbReference type="SUPFAM" id="SSF48452">
    <property type="entry name" value="TPR-like"/>
    <property type="match status" value="2"/>
</dbReference>
<feature type="coiled-coil region" evidence="1">
    <location>
        <begin position="473"/>
        <end position="505"/>
    </location>
</feature>
<keyword evidence="2" id="KW-1133">Transmembrane helix</keyword>
<dbReference type="AlphaFoldDB" id="A0A1T4T6Z4"/>
<reference evidence="5" key="1">
    <citation type="submission" date="2017-02" db="EMBL/GenBank/DDBJ databases">
        <authorList>
            <person name="Varghese N."/>
            <person name="Submissions S."/>
        </authorList>
    </citation>
    <scope>NUCLEOTIDE SEQUENCE [LARGE SCALE GENOMIC DNA]</scope>
    <source>
        <strain evidence="5">DSM 22224</strain>
    </source>
</reference>
<gene>
    <name evidence="4" type="ORF">SAMN04488128_10461</name>
</gene>
<dbReference type="SMART" id="SM00421">
    <property type="entry name" value="HTH_LUXR"/>
    <property type="match status" value="1"/>
</dbReference>
<organism evidence="4 5">
    <name type="scientific">Chitinophaga eiseniae</name>
    <dbReference type="NCBI Taxonomy" id="634771"/>
    <lineage>
        <taxon>Bacteria</taxon>
        <taxon>Pseudomonadati</taxon>
        <taxon>Bacteroidota</taxon>
        <taxon>Chitinophagia</taxon>
        <taxon>Chitinophagales</taxon>
        <taxon>Chitinophagaceae</taxon>
        <taxon>Chitinophaga</taxon>
    </lineage>
</organism>
<sequence>MYCRPFPENHYFCNMRIRHWFIILYLTGCLLPAKKGTAQRLLIDSLRHEQTKDSRPESRIMTTARLARALFYKDIREAIQLEQQALMEAAPLKDGQYKAFTFATLAYLYPEVRDYTAMYAAIDSAVWYAAHTQDKVIKGFVYLRKGILAFSAEKYDEAMSSLLESLRYLEGEEAWHYENLAYYYIAGTYWANHDRDNYNRYARLSWQTALKSKNPDDICRAYQSLGSTFLERYRTDSSQRVFLDSALYYNGLSIGVAEQQRDRLVFRNTAAVAALNNGDIYFEFYPAARRDSAEKYIYLALSIAREVRYPEVVANSYGLLSEYAIREGRYDEAEKILLMGLARAEEDSTTADFTKARLFTALAGIAEKSGNPAKALRYYKDYVRYDKAYFDAGKLNSIRKLEAQYQSDKKEQALAAMEERAAFNRKLNFFYACLIVASLLALIFLFRSYHFRLKASMRQQQLLTKEKEDAATQADLQARLQQEEAARLLAEQQLMQERQDRLEKELLAGTLRSQEKSGLLLTLRDKLSKESGNVLKQMDRVIHEDKRLDEDFEILKSDFTEIRPEFVARLQQHAQNTLTRLDLKYCAYILMGLSGKEIAARLHVAPKSIRMARYRLKQKLGLQKEDNLDGFVRGLA</sequence>
<feature type="transmembrane region" description="Helical" evidence="2">
    <location>
        <begin position="429"/>
        <end position="449"/>
    </location>
</feature>
<dbReference type="SUPFAM" id="SSF46894">
    <property type="entry name" value="C-terminal effector domain of the bipartite response regulators"/>
    <property type="match status" value="1"/>
</dbReference>
<evidence type="ECO:0000256" key="1">
    <source>
        <dbReference type="SAM" id="Coils"/>
    </source>
</evidence>